<dbReference type="Pfam" id="PF01740">
    <property type="entry name" value="STAS"/>
    <property type="match status" value="1"/>
</dbReference>
<accession>A0A402DUW6</accession>
<dbReference type="InterPro" id="IPR052016">
    <property type="entry name" value="Bact_Sigma-Reg"/>
</dbReference>
<protein>
    <recommendedName>
        <fullName evidence="2">STAS domain-containing protein</fullName>
    </recommendedName>
</protein>
<dbReference type="RefSeq" id="WP_130782541.1">
    <property type="nucleotide sequence ID" value="NZ_BIMR01000276.1"/>
</dbReference>
<proteinExistence type="predicted"/>
<dbReference type="PANTHER" id="PTHR43156">
    <property type="entry name" value="STAGE II SPORULATION PROTEIN E-RELATED"/>
    <property type="match status" value="1"/>
</dbReference>
<dbReference type="InterPro" id="IPR003594">
    <property type="entry name" value="HATPase_dom"/>
</dbReference>
<keyword evidence="1" id="KW-0378">Hydrolase</keyword>
<dbReference type="PROSITE" id="PS50801">
    <property type="entry name" value="STAS"/>
    <property type="match status" value="1"/>
</dbReference>
<dbReference type="PANTHER" id="PTHR43156:SF2">
    <property type="entry name" value="STAGE II SPORULATION PROTEIN E"/>
    <property type="match status" value="1"/>
</dbReference>
<dbReference type="SUPFAM" id="SSF55874">
    <property type="entry name" value="ATPase domain of HSP90 chaperone/DNA topoisomerase II/histidine kinase"/>
    <property type="match status" value="1"/>
</dbReference>
<dbReference type="AlphaFoldDB" id="A0A402DUW6"/>
<dbReference type="InterPro" id="IPR036457">
    <property type="entry name" value="PPM-type-like_dom_sf"/>
</dbReference>
<dbReference type="InterPro" id="IPR001932">
    <property type="entry name" value="PPM-type_phosphatase-like_dom"/>
</dbReference>
<dbReference type="Pfam" id="PF13581">
    <property type="entry name" value="HATPase_c_2"/>
    <property type="match status" value="1"/>
</dbReference>
<evidence type="ECO:0000313" key="4">
    <source>
        <dbReference type="Proteomes" id="UP000289954"/>
    </source>
</evidence>
<reference evidence="3 4" key="1">
    <citation type="submission" date="2019-01" db="EMBL/GenBank/DDBJ databases">
        <title>Draft genome sequence of Cellulomonas takizawaensis strain TKZ-21.</title>
        <authorList>
            <person name="Yamamura H."/>
            <person name="Hayashi T."/>
            <person name="Hamada M."/>
            <person name="Serisawa Y."/>
            <person name="Matsuyama K."/>
            <person name="Nakagawa Y."/>
            <person name="Otoguro M."/>
            <person name="Yanagida F."/>
            <person name="Hayakawa M."/>
        </authorList>
    </citation>
    <scope>NUCLEOTIDE SEQUENCE [LARGE SCALE GENOMIC DNA]</scope>
    <source>
        <strain evidence="3 4">NBRC12680</strain>
    </source>
</reference>
<dbReference type="Gene3D" id="3.60.40.10">
    <property type="entry name" value="PPM-type phosphatase domain"/>
    <property type="match status" value="1"/>
</dbReference>
<dbReference type="InterPro" id="IPR036890">
    <property type="entry name" value="HATPase_C_sf"/>
</dbReference>
<evidence type="ECO:0000259" key="2">
    <source>
        <dbReference type="PROSITE" id="PS50801"/>
    </source>
</evidence>
<dbReference type="SMART" id="SM00331">
    <property type="entry name" value="PP2C_SIG"/>
    <property type="match status" value="1"/>
</dbReference>
<gene>
    <name evidence="3" type="ORF">CBZ_29700</name>
</gene>
<organism evidence="3 4">
    <name type="scientific">Cellulomonas biazotea</name>
    <dbReference type="NCBI Taxonomy" id="1709"/>
    <lineage>
        <taxon>Bacteria</taxon>
        <taxon>Bacillati</taxon>
        <taxon>Actinomycetota</taxon>
        <taxon>Actinomycetes</taxon>
        <taxon>Micrococcales</taxon>
        <taxon>Cellulomonadaceae</taxon>
        <taxon>Cellulomonas</taxon>
    </lineage>
</organism>
<dbReference type="SUPFAM" id="SSF81606">
    <property type="entry name" value="PP2C-like"/>
    <property type="match status" value="1"/>
</dbReference>
<name>A0A402DUW6_9CELL</name>
<sequence>MVEHHGEPPLPRDVLVRLHAALLPASVPLLAHVDVAASYLVSNRDLTVGGDWFDACLTADGRLALAVGDVVGNGLQSSVTMSDLRSVLGGHLQDGATIDTALGALDRLAQRAPHAYASTACVALLDPATGDLEYANRGHPPPMVVGRDGAVLLPSTGGAPLGAPEAGDVGHAVVPPDAALVLYTDGLVDRTDRTLDEARAELGDASAAALAGHVGVLDRDDSVAVRLCRHVTGTLGATGFDDDVTMLVAHRRAAPTAVDVRVVADAGNLGPLRDEVSRWGRTIGLGARDAAVLELAVSEAAANCVEHAYREVAPGPVDVHAELHDDGTAQVVVSDAGTWQPPSTHAAERGRGLAMARMGGVDVHVRPGPDGTTVSLSLPARRLVALEVGPARTSRPSDMRVDTAQGGVVRVQGAVDRPESASRVTSEVNRQSRGGLLPVTVELGDVTFLGSPGVRALQSLTESAAHGGAPVRLVAAPSSRAAGTLRLAGLPFGPAPEDAGS</sequence>
<feature type="domain" description="STAS" evidence="2">
    <location>
        <begin position="439"/>
        <end position="490"/>
    </location>
</feature>
<dbReference type="Gene3D" id="3.30.565.10">
    <property type="entry name" value="Histidine kinase-like ATPase, C-terminal domain"/>
    <property type="match status" value="1"/>
</dbReference>
<dbReference type="InterPro" id="IPR036513">
    <property type="entry name" value="STAS_dom_sf"/>
</dbReference>
<evidence type="ECO:0000256" key="1">
    <source>
        <dbReference type="ARBA" id="ARBA00022801"/>
    </source>
</evidence>
<evidence type="ECO:0000313" key="3">
    <source>
        <dbReference type="EMBL" id="GCE77914.1"/>
    </source>
</evidence>
<dbReference type="GO" id="GO:0016791">
    <property type="term" value="F:phosphatase activity"/>
    <property type="evidence" value="ECO:0007669"/>
    <property type="project" value="TreeGrafter"/>
</dbReference>
<dbReference type="InterPro" id="IPR002645">
    <property type="entry name" value="STAS_dom"/>
</dbReference>
<dbReference type="Gene3D" id="3.30.750.24">
    <property type="entry name" value="STAS domain"/>
    <property type="match status" value="1"/>
</dbReference>
<comment type="caution">
    <text evidence="3">The sequence shown here is derived from an EMBL/GenBank/DDBJ whole genome shotgun (WGS) entry which is preliminary data.</text>
</comment>
<dbReference type="EMBL" id="BIMR01000276">
    <property type="protein sequence ID" value="GCE77914.1"/>
    <property type="molecule type" value="Genomic_DNA"/>
</dbReference>
<dbReference type="OrthoDB" id="319881at2"/>
<dbReference type="Pfam" id="PF07228">
    <property type="entry name" value="SpoIIE"/>
    <property type="match status" value="1"/>
</dbReference>
<dbReference type="Proteomes" id="UP000289954">
    <property type="component" value="Unassembled WGS sequence"/>
</dbReference>
<dbReference type="CDD" id="cd16936">
    <property type="entry name" value="HATPase_RsbW-like"/>
    <property type="match status" value="1"/>
</dbReference>
<keyword evidence="4" id="KW-1185">Reference proteome</keyword>